<feature type="domain" description="Extradiol ring-cleavage dioxygenase class III enzyme subunit B" evidence="6">
    <location>
        <begin position="25"/>
        <end position="238"/>
    </location>
</feature>
<reference evidence="7 8" key="1">
    <citation type="submission" date="2018-06" db="EMBL/GenBank/DDBJ databases">
        <title>Genomic Encyclopedia of Type Strains, Phase IV (KMG-IV): sequencing the most valuable type-strain genomes for metagenomic binning, comparative biology and taxonomic classification.</title>
        <authorList>
            <person name="Goeker M."/>
        </authorList>
    </citation>
    <scope>NUCLEOTIDE SEQUENCE [LARGE SCALE GENOMIC DNA]</scope>
    <source>
        <strain evidence="7 8">DSM 45521</strain>
    </source>
</reference>
<keyword evidence="8" id="KW-1185">Reference proteome</keyword>
<dbReference type="InterPro" id="IPR004183">
    <property type="entry name" value="Xdiol_dOase_suB"/>
</dbReference>
<keyword evidence="7" id="KW-0223">Dioxygenase</keyword>
<evidence type="ECO:0000256" key="4">
    <source>
        <dbReference type="ARBA" id="ARBA00022833"/>
    </source>
</evidence>
<dbReference type="PANTHER" id="PTHR30096:SF0">
    <property type="entry name" value="4,5-DOPA DIOXYGENASE EXTRADIOL-LIKE PROTEIN"/>
    <property type="match status" value="1"/>
</dbReference>
<evidence type="ECO:0000256" key="3">
    <source>
        <dbReference type="ARBA" id="ARBA00022723"/>
    </source>
</evidence>
<evidence type="ECO:0000313" key="7">
    <source>
        <dbReference type="EMBL" id="PYE19138.1"/>
    </source>
</evidence>
<keyword evidence="4" id="KW-0862">Zinc</keyword>
<comment type="similarity">
    <text evidence="2">Belongs to the DODA-type extradiol aromatic ring-opening dioxygenase family.</text>
</comment>
<dbReference type="GO" id="GO:0016702">
    <property type="term" value="F:oxidoreductase activity, acting on single donors with incorporation of molecular oxygen, incorporation of two atoms of oxygen"/>
    <property type="evidence" value="ECO:0007669"/>
    <property type="project" value="UniProtKB-ARBA"/>
</dbReference>
<dbReference type="OrthoDB" id="9790889at2"/>
<dbReference type="Gene3D" id="3.40.830.10">
    <property type="entry name" value="LigB-like"/>
    <property type="match status" value="1"/>
</dbReference>
<gene>
    <name evidence="7" type="ORF">DFR67_10348</name>
</gene>
<dbReference type="GO" id="GO:0008198">
    <property type="term" value="F:ferrous iron binding"/>
    <property type="evidence" value="ECO:0007669"/>
    <property type="project" value="InterPro"/>
</dbReference>
<dbReference type="SUPFAM" id="SSF53213">
    <property type="entry name" value="LigB-like"/>
    <property type="match status" value="1"/>
</dbReference>
<name>A0A318RT08_WILLI</name>
<dbReference type="AlphaFoldDB" id="A0A318RT08"/>
<dbReference type="Pfam" id="PF02900">
    <property type="entry name" value="LigB"/>
    <property type="match status" value="1"/>
</dbReference>
<dbReference type="PANTHER" id="PTHR30096">
    <property type="entry name" value="4,5-DOPA DIOXYGENASE EXTRADIOL-LIKE PROTEIN"/>
    <property type="match status" value="1"/>
</dbReference>
<evidence type="ECO:0000256" key="5">
    <source>
        <dbReference type="ARBA" id="ARBA00023002"/>
    </source>
</evidence>
<dbReference type="RefSeq" id="WP_110468387.1">
    <property type="nucleotide sequence ID" value="NZ_QJSP01000003.1"/>
</dbReference>
<keyword evidence="3" id="KW-0479">Metal-binding</keyword>
<dbReference type="GO" id="GO:0008270">
    <property type="term" value="F:zinc ion binding"/>
    <property type="evidence" value="ECO:0007669"/>
    <property type="project" value="InterPro"/>
</dbReference>
<evidence type="ECO:0000313" key="8">
    <source>
        <dbReference type="Proteomes" id="UP000247591"/>
    </source>
</evidence>
<comment type="cofactor">
    <cofactor evidence="1">
        <name>Zn(2+)</name>
        <dbReference type="ChEBI" id="CHEBI:29105"/>
    </cofactor>
</comment>
<dbReference type="PIRSF" id="PIRSF006157">
    <property type="entry name" value="Doxgns_DODA"/>
    <property type="match status" value="1"/>
</dbReference>
<dbReference type="Proteomes" id="UP000247591">
    <property type="component" value="Unassembled WGS sequence"/>
</dbReference>
<dbReference type="EMBL" id="QJSP01000003">
    <property type="protein sequence ID" value="PYE19138.1"/>
    <property type="molecule type" value="Genomic_DNA"/>
</dbReference>
<protein>
    <submittedName>
        <fullName evidence="7">4,5-DOPA dioxygenase extradiol</fullName>
    </submittedName>
</protein>
<comment type="caution">
    <text evidence="7">The sequence shown here is derived from an EMBL/GenBank/DDBJ whole genome shotgun (WGS) entry which is preliminary data.</text>
</comment>
<proteinExistence type="inferred from homology"/>
<sequence length="260" mass="28831">MTMTRMPTLYLSHGAPPLVDDALWVSELKQWSKELPVPKAILMVSAHWESAPLTIGATDPTVPLTYDFGGFAEHYYRVRYDAPGAVELAATIAALMPDQQAVHHDSHRRLDHGAYVPLTVMYPEAQIPVLQISLPTLDPEKLLDLGRRLRPLRDEGVLIVGSGFTTHGLPFLRDWRPDAVAPTWSKEFDLWAGERFAAGDVDSLIRFQTLAPGMPYAHPTAEHWSPLFVALGASDDAEQAGKQVIDGFWMGLSKRSLQLT</sequence>
<evidence type="ECO:0000256" key="1">
    <source>
        <dbReference type="ARBA" id="ARBA00001947"/>
    </source>
</evidence>
<organism evidence="7 8">
    <name type="scientific">Williamsia limnetica</name>
    <dbReference type="NCBI Taxonomy" id="882452"/>
    <lineage>
        <taxon>Bacteria</taxon>
        <taxon>Bacillati</taxon>
        <taxon>Actinomycetota</taxon>
        <taxon>Actinomycetes</taxon>
        <taxon>Mycobacteriales</taxon>
        <taxon>Nocardiaceae</taxon>
        <taxon>Williamsia</taxon>
    </lineage>
</organism>
<evidence type="ECO:0000259" key="6">
    <source>
        <dbReference type="Pfam" id="PF02900"/>
    </source>
</evidence>
<dbReference type="CDD" id="cd07363">
    <property type="entry name" value="45_DOPA_Dioxygenase"/>
    <property type="match status" value="1"/>
</dbReference>
<evidence type="ECO:0000256" key="2">
    <source>
        <dbReference type="ARBA" id="ARBA00007581"/>
    </source>
</evidence>
<dbReference type="InterPro" id="IPR014436">
    <property type="entry name" value="Extradiol_dOase_DODA"/>
</dbReference>
<keyword evidence="5" id="KW-0560">Oxidoreductase</keyword>
<accession>A0A318RT08</accession>